<gene>
    <name evidence="2" type="ORF">IG616_20020</name>
</gene>
<protein>
    <submittedName>
        <fullName evidence="2">Uncharacterized protein</fullName>
    </submittedName>
</protein>
<dbReference type="EMBL" id="JACYXI010000016">
    <property type="protein sequence ID" value="MBD8893839.1"/>
    <property type="molecule type" value="Genomic_DNA"/>
</dbReference>
<evidence type="ECO:0000313" key="2">
    <source>
        <dbReference type="EMBL" id="MBD8893839.1"/>
    </source>
</evidence>
<dbReference type="RefSeq" id="WP_192150205.1">
    <property type="nucleotide sequence ID" value="NZ_JACYXI010000016.1"/>
</dbReference>
<accession>A0ABR9CSQ2</accession>
<feature type="compositionally biased region" description="Basic and acidic residues" evidence="1">
    <location>
        <begin position="163"/>
        <end position="172"/>
    </location>
</feature>
<feature type="region of interest" description="Disordered" evidence="1">
    <location>
        <begin position="148"/>
        <end position="181"/>
    </location>
</feature>
<evidence type="ECO:0000256" key="1">
    <source>
        <dbReference type="SAM" id="MobiDB-lite"/>
    </source>
</evidence>
<organism evidence="2 3">
    <name type="scientific">Roseibium litorale</name>
    <dbReference type="NCBI Taxonomy" id="2803841"/>
    <lineage>
        <taxon>Bacteria</taxon>
        <taxon>Pseudomonadati</taxon>
        <taxon>Pseudomonadota</taxon>
        <taxon>Alphaproteobacteria</taxon>
        <taxon>Hyphomicrobiales</taxon>
        <taxon>Stappiaceae</taxon>
        <taxon>Roseibium</taxon>
    </lineage>
</organism>
<name>A0ABR9CSQ2_9HYPH</name>
<keyword evidence="3" id="KW-1185">Reference proteome</keyword>
<evidence type="ECO:0000313" key="3">
    <source>
        <dbReference type="Proteomes" id="UP000632063"/>
    </source>
</evidence>
<sequence>MSGSIPRWVLFSAGAAVLYCIVVMGGVVTYNTSVLNASSYAEITGGGFIYNYRIADIRSGITVGVRRELPAGTHLVADLETPDGMLELNQDFVPGHRNYMFETPPLTGVEPDRDYLARLRVVDAVTGNEIERHEKALKTGVAPKVMPDKPLTLGPGYYPNPDFWKKPDDADPTKASLTNGG</sequence>
<reference evidence="2 3" key="2">
    <citation type="journal article" date="2021" name="Int. J. Syst. Evol. Microbiol.">
        <title>Roseibium litorale sp. nov., isolated from a tidal flat sediment and proposal for the reclassification of Labrenzia polysiphoniae as Roseibium polysiphoniae comb. nov.</title>
        <authorList>
            <person name="Liu Y."/>
            <person name="Pei T."/>
            <person name="Du J."/>
            <person name="Chao M."/>
            <person name="Deng M.R."/>
            <person name="Zhu H."/>
        </authorList>
    </citation>
    <scope>NUCLEOTIDE SEQUENCE [LARGE SCALE GENOMIC DNA]</scope>
    <source>
        <strain evidence="2 3">4C16A</strain>
    </source>
</reference>
<comment type="caution">
    <text evidence="2">The sequence shown here is derived from an EMBL/GenBank/DDBJ whole genome shotgun (WGS) entry which is preliminary data.</text>
</comment>
<proteinExistence type="predicted"/>
<dbReference type="Proteomes" id="UP000632063">
    <property type="component" value="Unassembled WGS sequence"/>
</dbReference>
<reference evidence="3" key="1">
    <citation type="submission" date="2020-09" db="EMBL/GenBank/DDBJ databases">
        <title>The genome sequence of strain Labrenzia suaedae 4C16A.</title>
        <authorList>
            <person name="Liu Y."/>
        </authorList>
    </citation>
    <scope>NUCLEOTIDE SEQUENCE [LARGE SCALE GENOMIC DNA]</scope>
    <source>
        <strain evidence="3">4C16A</strain>
    </source>
</reference>